<dbReference type="EMBL" id="BEYU01000011">
    <property type="protein sequence ID" value="GBG25103.1"/>
    <property type="molecule type" value="Genomic_DNA"/>
</dbReference>
<dbReference type="InParanoid" id="A0A2R5G9D5"/>
<dbReference type="Pfam" id="PF00293">
    <property type="entry name" value="NUDIX"/>
    <property type="match status" value="1"/>
</dbReference>
<name>A0A2R5G9D5_9STRA</name>
<reference evidence="2 3" key="1">
    <citation type="submission" date="2017-12" db="EMBL/GenBank/DDBJ databases">
        <title>Sequencing, de novo assembly and annotation of complete genome of a new Thraustochytrid species, strain FCC1311.</title>
        <authorList>
            <person name="Sedici K."/>
            <person name="Godart F."/>
            <person name="Aiese Cigliano R."/>
            <person name="Sanseverino W."/>
            <person name="Barakat M."/>
            <person name="Ortet P."/>
            <person name="Marechal E."/>
            <person name="Cagnac O."/>
            <person name="Amato A."/>
        </authorList>
    </citation>
    <scope>NUCLEOTIDE SEQUENCE [LARGE SCALE GENOMIC DNA]</scope>
</reference>
<evidence type="ECO:0000313" key="2">
    <source>
        <dbReference type="EMBL" id="GBG25103.1"/>
    </source>
</evidence>
<protein>
    <recommendedName>
        <fullName evidence="1">Nudix hydrolase domain-containing protein</fullName>
    </recommendedName>
</protein>
<dbReference type="Proteomes" id="UP000241890">
    <property type="component" value="Unassembled WGS sequence"/>
</dbReference>
<evidence type="ECO:0000313" key="3">
    <source>
        <dbReference type="Proteomes" id="UP000241890"/>
    </source>
</evidence>
<dbReference type="InterPro" id="IPR000086">
    <property type="entry name" value="NUDIX_hydrolase_dom"/>
</dbReference>
<gene>
    <name evidence="2" type="ORF">FCC1311_013202</name>
</gene>
<proteinExistence type="predicted"/>
<comment type="caution">
    <text evidence="2">The sequence shown here is derived from an EMBL/GenBank/DDBJ whole genome shotgun (WGS) entry which is preliminary data.</text>
</comment>
<organism evidence="2 3">
    <name type="scientific">Hondaea fermentalgiana</name>
    <dbReference type="NCBI Taxonomy" id="2315210"/>
    <lineage>
        <taxon>Eukaryota</taxon>
        <taxon>Sar</taxon>
        <taxon>Stramenopiles</taxon>
        <taxon>Bigyra</taxon>
        <taxon>Labyrinthulomycetes</taxon>
        <taxon>Thraustochytrida</taxon>
        <taxon>Thraustochytriidae</taxon>
        <taxon>Hondaea</taxon>
    </lineage>
</organism>
<dbReference type="InterPro" id="IPR015797">
    <property type="entry name" value="NUDIX_hydrolase-like_dom_sf"/>
</dbReference>
<feature type="domain" description="Nudix hydrolase" evidence="1">
    <location>
        <begin position="85"/>
        <end position="173"/>
    </location>
</feature>
<evidence type="ECO:0000259" key="1">
    <source>
        <dbReference type="Pfam" id="PF00293"/>
    </source>
</evidence>
<keyword evidence="3" id="KW-1185">Reference proteome</keyword>
<dbReference type="OrthoDB" id="47002at2759"/>
<dbReference type="SUPFAM" id="SSF55811">
    <property type="entry name" value="Nudix"/>
    <property type="match status" value="1"/>
</dbReference>
<dbReference type="AlphaFoldDB" id="A0A2R5G9D5"/>
<sequence length="217" mass="23034">MAPCAALERCWAGAMDGARQCLALCFGGGGHGDEQGALLGQDGKLGKYGEAQGAKPSGAEAGAADEERDKVVKAFVIAHHDTLGYLVLKAFKNRKGIHGQLPGGNLDFDDASPAFGAAREVFEETGIDLRANLARLRLAVFPDGTTQLKGRQFFRLTLTDADAVGDRAPDSGEDFRLNLSDEHVGFVFEKDAENLALMIDQHSGGKCSRAVRALECV</sequence>
<accession>A0A2R5G9D5</accession>
<dbReference type="Gene3D" id="3.90.79.10">
    <property type="entry name" value="Nucleoside Triphosphate Pyrophosphohydrolase"/>
    <property type="match status" value="1"/>
</dbReference>